<sequence>MKVTAVVVTRNRPNLLGRVLNALFAQSRPPDEIIVFDNASDQATQDMLMERRGLTVLRSEYNVGGAGGFAQALQTAVARGADWVWLLDDDAVPLTHALQRLLAARPHLPDDTGALCSTVEEFDAIALQHRRYFDPLFGRERTVAAAAYSERAVGIDTGSFVGFLVSAHAVGVAGLPRSDYFIAYDDTEYSLRLKASGFTLWLVPASRIKHLRQAESRMRHHAFGVRHYYNVRNRIAVATMYSRWRLLAAVRASLIGVALWAISSHPWQLRSMAMMCRAVADGNRGKLGELGGSSSTVAAPTLPTSGY</sequence>
<organism evidence="4 5">
    <name type="scientific">Paraburkholderia kirstenboschensis</name>
    <dbReference type="NCBI Taxonomy" id="1245436"/>
    <lineage>
        <taxon>Bacteria</taxon>
        <taxon>Pseudomonadati</taxon>
        <taxon>Pseudomonadota</taxon>
        <taxon>Betaproteobacteria</taxon>
        <taxon>Burkholderiales</taxon>
        <taxon>Burkholderiaceae</taxon>
        <taxon>Paraburkholderia</taxon>
    </lineage>
</organism>
<keyword evidence="2 4" id="KW-0328">Glycosyltransferase</keyword>
<dbReference type="RefSeq" id="WP_317015780.1">
    <property type="nucleotide sequence ID" value="NZ_CP136511.1"/>
</dbReference>
<dbReference type="Gene3D" id="3.90.550.10">
    <property type="entry name" value="Spore Coat Polysaccharide Biosynthesis Protein SpsA, Chain A"/>
    <property type="match status" value="1"/>
</dbReference>
<name>A0ABZ0ECV4_9BURK</name>
<evidence type="ECO:0000256" key="2">
    <source>
        <dbReference type="ARBA" id="ARBA00022676"/>
    </source>
</evidence>
<accession>A0ABZ0ECV4</accession>
<protein>
    <submittedName>
        <fullName evidence="4">Glycosyltransferase</fullName>
        <ecNumber evidence="4">2.4.-.-</ecNumber>
    </submittedName>
</protein>
<dbReference type="EMBL" id="CP136511">
    <property type="protein sequence ID" value="WOD14033.1"/>
    <property type="molecule type" value="Genomic_DNA"/>
</dbReference>
<gene>
    <name evidence="4" type="ORF">RW095_00410</name>
</gene>
<reference evidence="4 5" key="1">
    <citation type="submission" date="2023-10" db="EMBL/GenBank/DDBJ databases">
        <title>Surface-active antibiotics is a multifunctional adaptation for post-fire microbes.</title>
        <authorList>
            <person name="Liu M.D."/>
            <person name="Du Y."/>
            <person name="Koupaei S.K."/>
            <person name="Kim N.R."/>
            <person name="Zhang W."/>
            <person name="Traxler M.F."/>
        </authorList>
    </citation>
    <scope>NUCLEOTIDE SEQUENCE [LARGE SCALE GENOMIC DNA]</scope>
    <source>
        <strain evidence="4 5">F3</strain>
    </source>
</reference>
<evidence type="ECO:0000256" key="3">
    <source>
        <dbReference type="ARBA" id="ARBA00022679"/>
    </source>
</evidence>
<dbReference type="PANTHER" id="PTHR43179">
    <property type="entry name" value="RHAMNOSYLTRANSFERASE WBBL"/>
    <property type="match status" value="1"/>
</dbReference>
<dbReference type="GO" id="GO:0016757">
    <property type="term" value="F:glycosyltransferase activity"/>
    <property type="evidence" value="ECO:0007669"/>
    <property type="project" value="UniProtKB-KW"/>
</dbReference>
<evidence type="ECO:0000313" key="4">
    <source>
        <dbReference type="EMBL" id="WOD14033.1"/>
    </source>
</evidence>
<keyword evidence="5" id="KW-1185">Reference proteome</keyword>
<proteinExistence type="inferred from homology"/>
<dbReference type="SUPFAM" id="SSF53448">
    <property type="entry name" value="Nucleotide-diphospho-sugar transferases"/>
    <property type="match status" value="1"/>
</dbReference>
<dbReference type="Pfam" id="PF13641">
    <property type="entry name" value="Glyco_tranf_2_3"/>
    <property type="match status" value="1"/>
</dbReference>
<keyword evidence="3 4" id="KW-0808">Transferase</keyword>
<dbReference type="InterPro" id="IPR029044">
    <property type="entry name" value="Nucleotide-diphossugar_trans"/>
</dbReference>
<evidence type="ECO:0000256" key="1">
    <source>
        <dbReference type="ARBA" id="ARBA00006739"/>
    </source>
</evidence>
<dbReference type="PANTHER" id="PTHR43179:SF12">
    <property type="entry name" value="GALACTOFURANOSYLTRANSFERASE GLFT2"/>
    <property type="match status" value="1"/>
</dbReference>
<comment type="similarity">
    <text evidence="1">Belongs to the glycosyltransferase 2 family.</text>
</comment>
<dbReference type="Proteomes" id="UP001302652">
    <property type="component" value="Chromosome 3"/>
</dbReference>
<dbReference type="EC" id="2.4.-.-" evidence="4"/>
<evidence type="ECO:0000313" key="5">
    <source>
        <dbReference type="Proteomes" id="UP001302652"/>
    </source>
</evidence>